<dbReference type="InterPro" id="IPR007016">
    <property type="entry name" value="O-antigen_ligase-rel_domated"/>
</dbReference>
<dbReference type="PANTHER" id="PTHR37422:SF23">
    <property type="entry name" value="TEICHURONIC ACID BIOSYNTHESIS PROTEIN TUAE"/>
    <property type="match status" value="1"/>
</dbReference>
<organism evidence="7 8">
    <name type="scientific">Roseospira visakhapatnamensis</name>
    <dbReference type="NCBI Taxonomy" id="390880"/>
    <lineage>
        <taxon>Bacteria</taxon>
        <taxon>Pseudomonadati</taxon>
        <taxon>Pseudomonadota</taxon>
        <taxon>Alphaproteobacteria</taxon>
        <taxon>Rhodospirillales</taxon>
        <taxon>Rhodospirillaceae</taxon>
        <taxon>Roseospira</taxon>
    </lineage>
</organism>
<dbReference type="InterPro" id="IPR051533">
    <property type="entry name" value="WaaL-like"/>
</dbReference>
<gene>
    <name evidence="7" type="ORF">GGD89_002069</name>
</gene>
<comment type="subcellular location">
    <subcellularLocation>
        <location evidence="1">Membrane</location>
        <topology evidence="1">Multi-pass membrane protein</topology>
    </subcellularLocation>
</comment>
<dbReference type="Pfam" id="PF04932">
    <property type="entry name" value="Wzy_C"/>
    <property type="match status" value="1"/>
</dbReference>
<feature type="transmembrane region" description="Helical" evidence="5">
    <location>
        <begin position="383"/>
        <end position="416"/>
    </location>
</feature>
<evidence type="ECO:0000259" key="6">
    <source>
        <dbReference type="Pfam" id="PF04932"/>
    </source>
</evidence>
<feature type="transmembrane region" description="Helical" evidence="5">
    <location>
        <begin position="209"/>
        <end position="226"/>
    </location>
</feature>
<dbReference type="EMBL" id="JACIGK010000013">
    <property type="protein sequence ID" value="MBB4266438.1"/>
    <property type="molecule type" value="Genomic_DNA"/>
</dbReference>
<reference evidence="7 8" key="1">
    <citation type="submission" date="2020-08" db="EMBL/GenBank/DDBJ databases">
        <title>Genome sequencing of Purple Non-Sulfur Bacteria from various extreme environments.</title>
        <authorList>
            <person name="Mayer M."/>
        </authorList>
    </citation>
    <scope>NUCLEOTIDE SEQUENCE [LARGE SCALE GENOMIC DNA]</scope>
    <source>
        <strain evidence="7 8">JA131</strain>
    </source>
</reference>
<feature type="transmembrane region" description="Helical" evidence="5">
    <location>
        <begin position="185"/>
        <end position="202"/>
    </location>
</feature>
<feature type="domain" description="O-antigen ligase-related" evidence="6">
    <location>
        <begin position="217"/>
        <end position="358"/>
    </location>
</feature>
<feature type="transmembrane region" description="Helical" evidence="5">
    <location>
        <begin position="31"/>
        <end position="47"/>
    </location>
</feature>
<sequence length="441" mass="45956">MVSRPVLVLCVLLAWAPLPLASNRPWSWALLLAGVFVLAAWTLWRDPDRRRPWSGAQCLALAGFGGVLAWALVQAAPGLGASWAHWRDLAALTGRVPWGSVSLDPWATAEGAVRLAGYATAAWLGAVLVGPDPVVRRGLVRVLATTGAVLAAYALAVLVSGTQTIGWIEKWTYHDVATATFVNRNAYAVYAGIGVAAAALAAGEAETRWGRRLWGAVVALGMVAVVFTESRWGLASVLAGLAVLVLARPPGWGRPWRRLLAGAALVPWLPLLLLATGRGRWLERLDPAHLVGDLRWDLYRVTGAAILEAPWTGHGLGTFPVLYHRLRDDSLADHLVLQAHSVPLELAADLGIPAALALMAAFVALALGSWAGARASGDPLARLAVAAAVVVGLHGLLDFSLHMPAVAVTILVLLGAGSSPTSGAGRGAAPAHAATASPSAP</sequence>
<dbReference type="AlphaFoldDB" id="A0A7W6RDE5"/>
<dbReference type="GO" id="GO:0016020">
    <property type="term" value="C:membrane"/>
    <property type="evidence" value="ECO:0007669"/>
    <property type="project" value="UniProtKB-SubCell"/>
</dbReference>
<protein>
    <submittedName>
        <fullName evidence="7">O-antigen ligase</fullName>
    </submittedName>
</protein>
<dbReference type="Proteomes" id="UP000554286">
    <property type="component" value="Unassembled WGS sequence"/>
</dbReference>
<evidence type="ECO:0000256" key="3">
    <source>
        <dbReference type="ARBA" id="ARBA00022989"/>
    </source>
</evidence>
<feature type="transmembrane region" description="Helical" evidence="5">
    <location>
        <begin position="59"/>
        <end position="86"/>
    </location>
</feature>
<evidence type="ECO:0000256" key="4">
    <source>
        <dbReference type="ARBA" id="ARBA00023136"/>
    </source>
</evidence>
<dbReference type="GO" id="GO:0016874">
    <property type="term" value="F:ligase activity"/>
    <property type="evidence" value="ECO:0007669"/>
    <property type="project" value="UniProtKB-KW"/>
</dbReference>
<evidence type="ECO:0000256" key="5">
    <source>
        <dbReference type="SAM" id="Phobius"/>
    </source>
</evidence>
<evidence type="ECO:0000256" key="2">
    <source>
        <dbReference type="ARBA" id="ARBA00022692"/>
    </source>
</evidence>
<evidence type="ECO:0000256" key="1">
    <source>
        <dbReference type="ARBA" id="ARBA00004141"/>
    </source>
</evidence>
<feature type="transmembrane region" description="Helical" evidence="5">
    <location>
        <begin position="259"/>
        <end position="277"/>
    </location>
</feature>
<dbReference type="PANTHER" id="PTHR37422">
    <property type="entry name" value="TEICHURONIC ACID BIOSYNTHESIS PROTEIN TUAE"/>
    <property type="match status" value="1"/>
</dbReference>
<comment type="caution">
    <text evidence="7">The sequence shown here is derived from an EMBL/GenBank/DDBJ whole genome shotgun (WGS) entry which is preliminary data.</text>
</comment>
<keyword evidence="4 5" id="KW-0472">Membrane</keyword>
<keyword evidence="8" id="KW-1185">Reference proteome</keyword>
<proteinExistence type="predicted"/>
<feature type="transmembrane region" description="Helical" evidence="5">
    <location>
        <begin position="350"/>
        <end position="371"/>
    </location>
</feature>
<accession>A0A7W6RDE5</accession>
<keyword evidence="3 5" id="KW-1133">Transmembrane helix</keyword>
<keyword evidence="2 5" id="KW-0812">Transmembrane</keyword>
<evidence type="ECO:0000313" key="7">
    <source>
        <dbReference type="EMBL" id="MBB4266438.1"/>
    </source>
</evidence>
<feature type="transmembrane region" description="Helical" evidence="5">
    <location>
        <begin position="142"/>
        <end position="165"/>
    </location>
</feature>
<keyword evidence="7" id="KW-0436">Ligase</keyword>
<name>A0A7W6RDE5_9PROT</name>
<dbReference type="RefSeq" id="WP_184044856.1">
    <property type="nucleotide sequence ID" value="NZ_JACIGK010000013.1"/>
</dbReference>
<evidence type="ECO:0000313" key="8">
    <source>
        <dbReference type="Proteomes" id="UP000554286"/>
    </source>
</evidence>